<gene>
    <name evidence="7" type="ORF">N5P18_12335</name>
</gene>
<dbReference type="Proteomes" id="UP001381003">
    <property type="component" value="Chromosome"/>
</dbReference>
<dbReference type="InterPro" id="IPR002797">
    <property type="entry name" value="Polysacc_synth"/>
</dbReference>
<keyword evidence="2" id="KW-1003">Cell membrane</keyword>
<feature type="transmembrane region" description="Helical" evidence="6">
    <location>
        <begin position="118"/>
        <end position="139"/>
    </location>
</feature>
<evidence type="ECO:0000256" key="1">
    <source>
        <dbReference type="ARBA" id="ARBA00004651"/>
    </source>
</evidence>
<keyword evidence="4 6" id="KW-1133">Transmembrane helix</keyword>
<feature type="transmembrane region" description="Helical" evidence="6">
    <location>
        <begin position="320"/>
        <end position="341"/>
    </location>
</feature>
<dbReference type="InterPro" id="IPR050833">
    <property type="entry name" value="Poly_Biosynth_Transport"/>
</dbReference>
<comment type="subcellular location">
    <subcellularLocation>
        <location evidence="1">Cell membrane</location>
        <topology evidence="1">Multi-pass membrane protein</topology>
    </subcellularLocation>
</comment>
<evidence type="ECO:0000313" key="8">
    <source>
        <dbReference type="Proteomes" id="UP001381003"/>
    </source>
</evidence>
<feature type="transmembrane region" description="Helical" evidence="6">
    <location>
        <begin position="378"/>
        <end position="396"/>
    </location>
</feature>
<keyword evidence="3 6" id="KW-0812">Transmembrane</keyword>
<evidence type="ECO:0000313" key="7">
    <source>
        <dbReference type="EMBL" id="WWF04471.1"/>
    </source>
</evidence>
<protein>
    <submittedName>
        <fullName evidence="7">Polysaccharide biosynthesis C-terminal domain-containing protein</fullName>
    </submittedName>
</protein>
<evidence type="ECO:0000256" key="2">
    <source>
        <dbReference type="ARBA" id="ARBA00022475"/>
    </source>
</evidence>
<feature type="transmembrane region" description="Helical" evidence="6">
    <location>
        <begin position="176"/>
        <end position="199"/>
    </location>
</feature>
<name>A0ABZ2FDX9_9MICO</name>
<feature type="transmembrane region" description="Helical" evidence="6">
    <location>
        <begin position="151"/>
        <end position="170"/>
    </location>
</feature>
<dbReference type="EMBL" id="CP104874">
    <property type="protein sequence ID" value="WWF04471.1"/>
    <property type="molecule type" value="Genomic_DNA"/>
</dbReference>
<reference evidence="7 8" key="1">
    <citation type="submission" date="2022-09" db="EMBL/GenBank/DDBJ databases">
        <title>Complete genome sequence of Janibacter terrae strain COS04-44, PCL-degrading bacteria isolated from oil spilled coast.</title>
        <authorList>
            <person name="Park H."/>
            <person name="Kim J.Y."/>
            <person name="An S.H."/>
            <person name="Lee C.M."/>
            <person name="Weon H.-Y."/>
        </authorList>
    </citation>
    <scope>NUCLEOTIDE SEQUENCE [LARGE SCALE GENOMIC DNA]</scope>
    <source>
        <strain evidence="7 8">COS04-44</strain>
    </source>
</reference>
<feature type="transmembrane region" description="Helical" evidence="6">
    <location>
        <begin position="87"/>
        <end position="112"/>
    </location>
</feature>
<feature type="transmembrane region" description="Helical" evidence="6">
    <location>
        <begin position="12"/>
        <end position="34"/>
    </location>
</feature>
<organism evidence="7 8">
    <name type="scientific">Janibacter terrae</name>
    <dbReference type="NCBI Taxonomy" id="103817"/>
    <lineage>
        <taxon>Bacteria</taxon>
        <taxon>Bacillati</taxon>
        <taxon>Actinomycetota</taxon>
        <taxon>Actinomycetes</taxon>
        <taxon>Micrococcales</taxon>
        <taxon>Intrasporangiaceae</taxon>
        <taxon>Janibacter</taxon>
    </lineage>
</organism>
<accession>A0ABZ2FDX9</accession>
<sequence>MTTDQSRPSTGRAFATTLATSGTTILLGLVSGVLTARFLGADGRGVVAAVSTWTLTLTWASNLKFADGMIFLQGRGADQRRVLGTTLTMAPVLGVLGVGIAQFLVPVGFAAQDDETQLIARIFLCAIPVVLTTEAMWAMLMARHRFRFLGVVRITQPATYVLTLLTLLGLDRFTPVTVLSAQVASYGVALTVAVVGLVAEGITRGDRRLARASLGYGFRMQGISLSALRLDSLVLPAFVSASQIGYYSIAVNVSSMVVSLFGSVAMVIFPLTAAGHGPAARGALERGLRINLVGGGLAILAIAATAPWVIPFVYGDEFSAAVPALWLMLPGIVLFSASMALMATLQGLGAPGWASVAHVGGTIVLLVGLVLLVPRHGILGAAIMSTVGYTTVFVLGERLVARHIGLSVRAVLSPGELRRDMDWLRSRLLRARSGA</sequence>
<feature type="transmembrane region" description="Helical" evidence="6">
    <location>
        <begin position="46"/>
        <end position="66"/>
    </location>
</feature>
<feature type="transmembrane region" description="Helical" evidence="6">
    <location>
        <begin position="220"/>
        <end position="239"/>
    </location>
</feature>
<evidence type="ECO:0000256" key="6">
    <source>
        <dbReference type="SAM" id="Phobius"/>
    </source>
</evidence>
<evidence type="ECO:0000256" key="3">
    <source>
        <dbReference type="ARBA" id="ARBA00022692"/>
    </source>
</evidence>
<evidence type="ECO:0000256" key="5">
    <source>
        <dbReference type="ARBA" id="ARBA00023136"/>
    </source>
</evidence>
<feature type="transmembrane region" description="Helical" evidence="6">
    <location>
        <begin position="290"/>
        <end position="314"/>
    </location>
</feature>
<feature type="transmembrane region" description="Helical" evidence="6">
    <location>
        <begin position="353"/>
        <end position="372"/>
    </location>
</feature>
<dbReference type="PANTHER" id="PTHR30250:SF11">
    <property type="entry name" value="O-ANTIGEN TRANSPORTER-RELATED"/>
    <property type="match status" value="1"/>
</dbReference>
<keyword evidence="8" id="KW-1185">Reference proteome</keyword>
<keyword evidence="5 6" id="KW-0472">Membrane</keyword>
<dbReference type="Pfam" id="PF01943">
    <property type="entry name" value="Polysacc_synt"/>
    <property type="match status" value="1"/>
</dbReference>
<proteinExistence type="predicted"/>
<evidence type="ECO:0000256" key="4">
    <source>
        <dbReference type="ARBA" id="ARBA00022989"/>
    </source>
</evidence>
<feature type="transmembrane region" description="Helical" evidence="6">
    <location>
        <begin position="245"/>
        <end position="269"/>
    </location>
</feature>
<dbReference type="RefSeq" id="WP_068322589.1">
    <property type="nucleotide sequence ID" value="NZ_CP104874.1"/>
</dbReference>
<dbReference type="PANTHER" id="PTHR30250">
    <property type="entry name" value="PST FAMILY PREDICTED COLANIC ACID TRANSPORTER"/>
    <property type="match status" value="1"/>
</dbReference>